<dbReference type="GO" id="GO:0005524">
    <property type="term" value="F:ATP binding"/>
    <property type="evidence" value="ECO:0007669"/>
    <property type="project" value="UniProtKB-KW"/>
</dbReference>
<accession>W1YH21</accession>
<dbReference type="InterPro" id="IPR002302">
    <property type="entry name" value="Leu-tRNA-ligase"/>
</dbReference>
<reference evidence="9" key="1">
    <citation type="submission" date="2013-12" db="EMBL/GenBank/DDBJ databases">
        <title>A Varibaculum cambriense genome reconstructed from a premature infant gut community with otherwise low bacterial novelty that shifts toward anaerobic metabolism during the third week of life.</title>
        <authorList>
            <person name="Brown C.T."/>
            <person name="Sharon I."/>
            <person name="Thomas B.C."/>
            <person name="Castelle C.J."/>
            <person name="Morowitz M.J."/>
            <person name="Banfield J.F."/>
        </authorList>
    </citation>
    <scope>NUCLEOTIDE SEQUENCE</scope>
</reference>
<feature type="non-terminal residue" evidence="9">
    <location>
        <position position="78"/>
    </location>
</feature>
<organism evidence="9">
    <name type="scientific">human gut metagenome</name>
    <dbReference type="NCBI Taxonomy" id="408170"/>
    <lineage>
        <taxon>unclassified sequences</taxon>
        <taxon>metagenomes</taxon>
        <taxon>organismal metagenomes</taxon>
    </lineage>
</organism>
<keyword evidence="4" id="KW-0547">Nucleotide-binding</keyword>
<dbReference type="PANTHER" id="PTHR43740:SF2">
    <property type="entry name" value="LEUCINE--TRNA LIGASE, MITOCHONDRIAL"/>
    <property type="match status" value="1"/>
</dbReference>
<comment type="similarity">
    <text evidence="1">Belongs to the class-I aminoacyl-tRNA synthetase family.</text>
</comment>
<name>W1YH21_9ZZZZ</name>
<evidence type="ECO:0000256" key="6">
    <source>
        <dbReference type="ARBA" id="ARBA00022917"/>
    </source>
</evidence>
<dbReference type="GO" id="GO:0005829">
    <property type="term" value="C:cytosol"/>
    <property type="evidence" value="ECO:0007669"/>
    <property type="project" value="TreeGrafter"/>
</dbReference>
<dbReference type="PANTHER" id="PTHR43740">
    <property type="entry name" value="LEUCYL-TRNA SYNTHETASE"/>
    <property type="match status" value="1"/>
</dbReference>
<dbReference type="SUPFAM" id="SSF52374">
    <property type="entry name" value="Nucleotidylyl transferase"/>
    <property type="match status" value="1"/>
</dbReference>
<keyword evidence="7" id="KW-0030">Aminoacyl-tRNA synthetase</keyword>
<keyword evidence="6" id="KW-0648">Protein biosynthesis</keyword>
<evidence type="ECO:0000256" key="5">
    <source>
        <dbReference type="ARBA" id="ARBA00022840"/>
    </source>
</evidence>
<evidence type="ECO:0000256" key="1">
    <source>
        <dbReference type="ARBA" id="ARBA00005594"/>
    </source>
</evidence>
<evidence type="ECO:0000256" key="4">
    <source>
        <dbReference type="ARBA" id="ARBA00022741"/>
    </source>
</evidence>
<evidence type="ECO:0000256" key="3">
    <source>
        <dbReference type="ARBA" id="ARBA00022598"/>
    </source>
</evidence>
<proteinExistence type="inferred from homology"/>
<dbReference type="Gene3D" id="1.10.730.10">
    <property type="entry name" value="Isoleucyl-tRNA Synthetase, Domain 1"/>
    <property type="match status" value="1"/>
</dbReference>
<sequence length="78" mass="8730">LLYSRFFVKVIHDLGLIEANEPFRGLLTQGMVLKEGSKMSKSKGNVVSPEEIINTYGADTARLFILFAAPVDRDLDWS</sequence>
<protein>
    <recommendedName>
        <fullName evidence="2">leucine--tRNA ligase</fullName>
        <ecNumber evidence="2">6.1.1.4</ecNumber>
    </recommendedName>
</protein>
<dbReference type="InterPro" id="IPR014729">
    <property type="entry name" value="Rossmann-like_a/b/a_fold"/>
</dbReference>
<dbReference type="EMBL" id="AZMM01005620">
    <property type="protein sequence ID" value="ETJ40484.1"/>
    <property type="molecule type" value="Genomic_DNA"/>
</dbReference>
<evidence type="ECO:0000256" key="2">
    <source>
        <dbReference type="ARBA" id="ARBA00013164"/>
    </source>
</evidence>
<comment type="caution">
    <text evidence="9">The sequence shown here is derived from an EMBL/GenBank/DDBJ whole genome shotgun (WGS) entry which is preliminary data.</text>
</comment>
<gene>
    <name evidence="9" type="ORF">Q604_UNBC05620G0001</name>
</gene>
<evidence type="ECO:0000256" key="7">
    <source>
        <dbReference type="ARBA" id="ARBA00023146"/>
    </source>
</evidence>
<dbReference type="Pfam" id="PF00133">
    <property type="entry name" value="tRNA-synt_1"/>
    <property type="match status" value="1"/>
</dbReference>
<dbReference type="AlphaFoldDB" id="W1YH21"/>
<feature type="domain" description="Aminoacyl-tRNA synthetase class Ia" evidence="8">
    <location>
        <begin position="17"/>
        <end position="78"/>
    </location>
</feature>
<dbReference type="InterPro" id="IPR002300">
    <property type="entry name" value="aa-tRNA-synth_Ia"/>
</dbReference>
<evidence type="ECO:0000259" key="8">
    <source>
        <dbReference type="Pfam" id="PF00133"/>
    </source>
</evidence>
<keyword evidence="3 9" id="KW-0436">Ligase</keyword>
<dbReference type="GO" id="GO:0006429">
    <property type="term" value="P:leucyl-tRNA aminoacylation"/>
    <property type="evidence" value="ECO:0007669"/>
    <property type="project" value="InterPro"/>
</dbReference>
<dbReference type="EC" id="6.1.1.4" evidence="2"/>
<keyword evidence="5" id="KW-0067">ATP-binding</keyword>
<evidence type="ECO:0000313" key="9">
    <source>
        <dbReference type="EMBL" id="ETJ40484.1"/>
    </source>
</evidence>
<dbReference type="Gene3D" id="3.40.50.620">
    <property type="entry name" value="HUPs"/>
    <property type="match status" value="1"/>
</dbReference>
<feature type="non-terminal residue" evidence="9">
    <location>
        <position position="1"/>
    </location>
</feature>
<dbReference type="GO" id="GO:0004823">
    <property type="term" value="F:leucine-tRNA ligase activity"/>
    <property type="evidence" value="ECO:0007669"/>
    <property type="project" value="UniProtKB-EC"/>
</dbReference>